<keyword evidence="6" id="KW-0732">Signal</keyword>
<evidence type="ECO:0000256" key="6">
    <source>
        <dbReference type="SAM" id="SignalP"/>
    </source>
</evidence>
<keyword evidence="8" id="KW-1185">Reference proteome</keyword>
<protein>
    <submittedName>
        <fullName evidence="7">Meiotically up-regulated gene 154 protein</fullName>
    </submittedName>
</protein>
<dbReference type="PANTHER" id="PTHR28293:SF1">
    <property type="entry name" value="NUCLEAR RIM PROTEIN 1"/>
    <property type="match status" value="1"/>
</dbReference>
<evidence type="ECO:0000313" key="8">
    <source>
        <dbReference type="Proteomes" id="UP000186594"/>
    </source>
</evidence>
<evidence type="ECO:0000256" key="2">
    <source>
        <dbReference type="ARBA" id="ARBA00022692"/>
    </source>
</evidence>
<reference evidence="7 8" key="1">
    <citation type="submission" date="2016-04" db="EMBL/GenBank/DDBJ databases">
        <title>Evolutionary innovation and constraint leading to complex multicellularity in the Ascomycota.</title>
        <authorList>
            <person name="Cisse O."/>
            <person name="Nguyen A."/>
            <person name="Hewitt D.A."/>
            <person name="Jedd G."/>
            <person name="Stajich J.E."/>
        </authorList>
    </citation>
    <scope>NUCLEOTIDE SEQUENCE [LARGE SCALE GENOMIC DNA]</scope>
    <source>
        <strain evidence="7 8">DAH-3</strain>
    </source>
</reference>
<organism evidence="7 8">
    <name type="scientific">Neolecta irregularis (strain DAH-3)</name>
    <dbReference type="NCBI Taxonomy" id="1198029"/>
    <lineage>
        <taxon>Eukaryota</taxon>
        <taxon>Fungi</taxon>
        <taxon>Dikarya</taxon>
        <taxon>Ascomycota</taxon>
        <taxon>Taphrinomycotina</taxon>
        <taxon>Neolectales</taxon>
        <taxon>Neolectaceae</taxon>
        <taxon>Neolecta</taxon>
    </lineage>
</organism>
<name>A0A1U7LIM7_NEOID</name>
<keyword evidence="3" id="KW-1133">Transmembrane helix</keyword>
<comment type="subcellular location">
    <subcellularLocation>
        <location evidence="1">Endomembrane system</location>
        <topology evidence="1">Multi-pass membrane protein</topology>
    </subcellularLocation>
</comment>
<keyword evidence="2" id="KW-0812">Transmembrane</keyword>
<evidence type="ECO:0000256" key="4">
    <source>
        <dbReference type="ARBA" id="ARBA00023136"/>
    </source>
</evidence>
<gene>
    <name evidence="7" type="ORF">NEOLI_001579</name>
</gene>
<dbReference type="EMBL" id="LXFE01003412">
    <property type="protein sequence ID" value="OLL22381.1"/>
    <property type="molecule type" value="Genomic_DNA"/>
</dbReference>
<dbReference type="InterPro" id="IPR018819">
    <property type="entry name" value="Nur1/Mug154"/>
</dbReference>
<comment type="caution">
    <text evidence="7">The sequence shown here is derived from an EMBL/GenBank/DDBJ whole genome shotgun (WGS) entry which is preliminary data.</text>
</comment>
<evidence type="ECO:0000313" key="7">
    <source>
        <dbReference type="EMBL" id="OLL22381.1"/>
    </source>
</evidence>
<dbReference type="Proteomes" id="UP000186594">
    <property type="component" value="Unassembled WGS sequence"/>
</dbReference>
<evidence type="ECO:0000256" key="3">
    <source>
        <dbReference type="ARBA" id="ARBA00022989"/>
    </source>
</evidence>
<evidence type="ECO:0000256" key="5">
    <source>
        <dbReference type="SAM" id="MobiDB-lite"/>
    </source>
</evidence>
<dbReference type="AlphaFoldDB" id="A0A1U7LIM7"/>
<dbReference type="STRING" id="1198029.A0A1U7LIM7"/>
<proteinExistence type="predicted"/>
<dbReference type="PANTHER" id="PTHR28293">
    <property type="entry name" value="NUCLEAR RIM PROTEIN 1"/>
    <property type="match status" value="1"/>
</dbReference>
<feature type="signal peptide" evidence="6">
    <location>
        <begin position="1"/>
        <end position="19"/>
    </location>
</feature>
<dbReference type="Pfam" id="PF10332">
    <property type="entry name" value="DUF2418"/>
    <property type="match status" value="1"/>
</dbReference>
<keyword evidence="4" id="KW-0472">Membrane</keyword>
<dbReference type="OrthoDB" id="3363151at2759"/>
<accession>A0A1U7LIM7</accession>
<dbReference type="GO" id="GO:0007096">
    <property type="term" value="P:regulation of exit from mitosis"/>
    <property type="evidence" value="ECO:0007669"/>
    <property type="project" value="TreeGrafter"/>
</dbReference>
<feature type="chain" id="PRO_5013160396" evidence="6">
    <location>
        <begin position="20"/>
        <end position="254"/>
    </location>
</feature>
<feature type="region of interest" description="Disordered" evidence="5">
    <location>
        <begin position="187"/>
        <end position="221"/>
    </location>
</feature>
<sequence>MQTVSWFLAGLCLVNCVCAYSKSRTYRLFEKEEEPTTPNAKLVNVDNSPGQFLRDLAGRQTPNGEVVWEVKIWDPEMFSIAIFCSFSPIHVLNIWSHTVTFSLFQNALLSAMLLTLTYLYDTKLKDKSLIASEAFREYNSKFVSPRLSVAKRDVGISTDGSISVSSPSLPRPGTKIIHTPLRRNTESPIRANREWDNSRRPLTASSNSPIKSPVKLRPAGYTASRPENLVPVKKNIWSEVYAPSPLAKSRSFHG</sequence>
<evidence type="ECO:0000256" key="1">
    <source>
        <dbReference type="ARBA" id="ARBA00004127"/>
    </source>
</evidence>
<dbReference type="GO" id="GO:0012505">
    <property type="term" value="C:endomembrane system"/>
    <property type="evidence" value="ECO:0007669"/>
    <property type="project" value="UniProtKB-SubCell"/>
</dbReference>
<dbReference type="GO" id="GO:0043007">
    <property type="term" value="P:maintenance of rDNA"/>
    <property type="evidence" value="ECO:0007669"/>
    <property type="project" value="TreeGrafter"/>
</dbReference>